<dbReference type="EMBL" id="BK015962">
    <property type="protein sequence ID" value="DAF87341.1"/>
    <property type="molecule type" value="Genomic_DNA"/>
</dbReference>
<proteinExistence type="predicted"/>
<sequence length="80" mass="9088">MKKIVTWENVQYVVLFLTVVGQILIGVNYFLGQGTWLLANAITVTRNVKLDRPRADKVQGWFMFALTFGLIAANAFVQLR</sequence>
<reference evidence="2" key="1">
    <citation type="journal article" date="2021" name="Proc. Natl. Acad. Sci. U.S.A.">
        <title>A Catalog of Tens of Thousands of Viruses from Human Metagenomes Reveals Hidden Associations with Chronic Diseases.</title>
        <authorList>
            <person name="Tisza M.J."/>
            <person name="Buck C.B."/>
        </authorList>
    </citation>
    <scope>NUCLEOTIDE SEQUENCE</scope>
    <source>
        <strain evidence="2">CtnPP24</strain>
    </source>
</reference>
<protein>
    <submittedName>
        <fullName evidence="2">Uncharacterized protein</fullName>
    </submittedName>
</protein>
<accession>A0A8S5TYR1</accession>
<evidence type="ECO:0000313" key="2">
    <source>
        <dbReference type="EMBL" id="DAF87341.1"/>
    </source>
</evidence>
<organism evidence="2">
    <name type="scientific">Siphoviridae sp. ctnPP24</name>
    <dbReference type="NCBI Taxonomy" id="2825662"/>
    <lineage>
        <taxon>Viruses</taxon>
        <taxon>Duplodnaviria</taxon>
        <taxon>Heunggongvirae</taxon>
        <taxon>Uroviricota</taxon>
        <taxon>Caudoviricetes</taxon>
    </lineage>
</organism>
<keyword evidence="1" id="KW-1133">Transmembrane helix</keyword>
<keyword evidence="1" id="KW-0812">Transmembrane</keyword>
<feature type="transmembrane region" description="Helical" evidence="1">
    <location>
        <begin position="12"/>
        <end position="31"/>
    </location>
</feature>
<evidence type="ECO:0000256" key="1">
    <source>
        <dbReference type="SAM" id="Phobius"/>
    </source>
</evidence>
<keyword evidence="1" id="KW-0472">Membrane</keyword>
<name>A0A8S5TYR1_9CAUD</name>
<feature type="transmembrane region" description="Helical" evidence="1">
    <location>
        <begin position="58"/>
        <end position="77"/>
    </location>
</feature>